<gene>
    <name evidence="1" type="ORF">B5F11_19340</name>
</gene>
<sequence>MDLQQTNFTMLWGVVDPDLKDLLTLVGNTRDLSALPDEQIDEIMTALCVNSYSEFERKFPLKAYGFFDAENQKMHFQLNRPEHLPPEFVTEYPLDRNSPTIGVLFDMIAARSRQGARTVEFDFESLTKQLSPEKMRASIQQIRKEMNYNYGKYAALPEEDPVRDDLAHKLNALFADAREHYNNPVQMLALAADDCEQRLLLSGAGDGDAKGARITAGLLALKEDGSLEVKALPPANETALAAMDDAGSAQLAKVLSEDYESNAGDYASPYVKDLVVRTFSPLATTVGSKVDYQREVENHNAYLSLYTQAQKDFMECVKPVCEILLGVHLFFEQYEDTVKSKSAMRPRLLVANCDPEMAARSGNLPRVQTFLNTTNLTNDMDNHIWQAIFPNLSFSKAGDQKEIRQVFATAKQKKKTDVYSMETLSTLTDALADYGIKTFFSFETGEDTTFDKVAKEGIGAFIDRCAPLMNKDYSACAVPCLPNVTVIPKNKSGVITGKLMTTDGENAAYSDRQEDVQRFYLNGIYIPAAFIAAGIMAACQDPDFLREKFIRSVDPTLPGVRFDIESGDNALLVPTTLAREVAGWTRSVKEEINRQGFGFILSSEVQSLKGKPVNNLTVYKARSLAHDGYQYEPIFQQTVSSYFECVLRRVSSDFKKDAVEFFFSANPSSQMQQWMNRKDFINAVIKPEDAVTYDLDERAGHCEIHFQFGGVQKNVKVRLRRTTAGAGV</sequence>
<evidence type="ECO:0000313" key="2">
    <source>
        <dbReference type="Proteomes" id="UP000196386"/>
    </source>
</evidence>
<evidence type="ECO:0000313" key="1">
    <source>
        <dbReference type="EMBL" id="OUP66447.1"/>
    </source>
</evidence>
<dbReference type="Proteomes" id="UP000196386">
    <property type="component" value="Unassembled WGS sequence"/>
</dbReference>
<accession>A0A1Y4MCD7</accession>
<dbReference type="EMBL" id="NFKP01000041">
    <property type="protein sequence ID" value="OUP66447.1"/>
    <property type="molecule type" value="Genomic_DNA"/>
</dbReference>
<proteinExistence type="predicted"/>
<name>A0A1Y4MCD7_9FIRM</name>
<organism evidence="1 2">
    <name type="scientific">Anaerotruncus colihominis</name>
    <dbReference type="NCBI Taxonomy" id="169435"/>
    <lineage>
        <taxon>Bacteria</taxon>
        <taxon>Bacillati</taxon>
        <taxon>Bacillota</taxon>
        <taxon>Clostridia</taxon>
        <taxon>Eubacteriales</taxon>
        <taxon>Oscillospiraceae</taxon>
        <taxon>Anaerotruncus</taxon>
    </lineage>
</organism>
<protein>
    <submittedName>
        <fullName evidence="1">Uncharacterized protein</fullName>
    </submittedName>
</protein>
<reference evidence="2" key="1">
    <citation type="submission" date="2017-04" db="EMBL/GenBank/DDBJ databases">
        <title>Function of individual gut microbiota members based on whole genome sequencing of pure cultures obtained from chicken caecum.</title>
        <authorList>
            <person name="Medvecky M."/>
            <person name="Cejkova D."/>
            <person name="Polansky O."/>
            <person name="Karasova D."/>
            <person name="Kubasova T."/>
            <person name="Cizek A."/>
            <person name="Rychlik I."/>
        </authorList>
    </citation>
    <scope>NUCLEOTIDE SEQUENCE [LARGE SCALE GENOMIC DNA]</scope>
    <source>
        <strain evidence="2">An175</strain>
    </source>
</reference>
<comment type="caution">
    <text evidence="1">The sequence shown here is derived from an EMBL/GenBank/DDBJ whole genome shotgun (WGS) entry which is preliminary data.</text>
</comment>
<dbReference type="RefSeq" id="WP_087303476.1">
    <property type="nucleotide sequence ID" value="NZ_NFKP01000041.1"/>
</dbReference>
<dbReference type="AlphaFoldDB" id="A0A1Y4MCD7"/>